<evidence type="ECO:0000313" key="2">
    <source>
        <dbReference type="EMBL" id="CAK0831600.1"/>
    </source>
</evidence>
<feature type="region of interest" description="Disordered" evidence="1">
    <location>
        <begin position="309"/>
        <end position="334"/>
    </location>
</feature>
<sequence>MLMCERPAGALKCFEQCAPVFRTWPRLWLRMAECCIELHSQGLARAPCDGPAAAEGGGAGACSSWSHVAARPPAHGTLGSSGGARQLCWSVQGGGPHRRWLLSTARSPPIGRRVAGEDDEGEKKGDRAPDKPAAAPHAPRDAGAAGERPPLVGEGALAHAAMCLRNVLVLTAAAAAPAVGSGAAAPGAGAGEKAGGMSGGSGGGLRAGKASGAGGGSRHHTRDVVDCEASLLEDAALVKLAYVSLCQNDHAAALRCSRRFLEKGLMLPKEAGKEHGRSQSPSAAAVVSEDAEDARKQWTFQAQSLSSTAAAGAAHERESSRRQLAVPPLECSTPPRRSCCWGGRWRPELSWAASCQVTPSPEGSSCRTVSPRSWSATPPPTWWAPGAQRTPTRVPRRPAQFAAA</sequence>
<dbReference type="Proteomes" id="UP001189429">
    <property type="component" value="Unassembled WGS sequence"/>
</dbReference>
<gene>
    <name evidence="2" type="ORF">PCOR1329_LOCUS29887</name>
</gene>
<feature type="compositionally biased region" description="Gly residues" evidence="1">
    <location>
        <begin position="188"/>
        <end position="216"/>
    </location>
</feature>
<reference evidence="2" key="1">
    <citation type="submission" date="2023-10" db="EMBL/GenBank/DDBJ databases">
        <authorList>
            <person name="Chen Y."/>
            <person name="Shah S."/>
            <person name="Dougan E. K."/>
            <person name="Thang M."/>
            <person name="Chan C."/>
        </authorList>
    </citation>
    <scope>NUCLEOTIDE SEQUENCE [LARGE SCALE GENOMIC DNA]</scope>
</reference>
<feature type="region of interest" description="Disordered" evidence="1">
    <location>
        <begin position="180"/>
        <end position="219"/>
    </location>
</feature>
<evidence type="ECO:0000313" key="3">
    <source>
        <dbReference type="Proteomes" id="UP001189429"/>
    </source>
</evidence>
<keyword evidence="3" id="KW-1185">Reference proteome</keyword>
<comment type="caution">
    <text evidence="2">The sequence shown here is derived from an EMBL/GenBank/DDBJ whole genome shotgun (WGS) entry which is preliminary data.</text>
</comment>
<proteinExistence type="predicted"/>
<accession>A0ABN9SIP7</accession>
<protein>
    <recommendedName>
        <fullName evidence="4">CCR4-NOT transcription complex subunit 10</fullName>
    </recommendedName>
</protein>
<feature type="compositionally biased region" description="Basic and acidic residues" evidence="1">
    <location>
        <begin position="121"/>
        <end position="130"/>
    </location>
</feature>
<dbReference type="InterPro" id="IPR039740">
    <property type="entry name" value="CNOT10"/>
</dbReference>
<dbReference type="EMBL" id="CAUYUJ010011337">
    <property type="protein sequence ID" value="CAK0831600.1"/>
    <property type="molecule type" value="Genomic_DNA"/>
</dbReference>
<evidence type="ECO:0008006" key="4">
    <source>
        <dbReference type="Google" id="ProtNLM"/>
    </source>
</evidence>
<evidence type="ECO:0000256" key="1">
    <source>
        <dbReference type="SAM" id="MobiDB-lite"/>
    </source>
</evidence>
<name>A0ABN9SIP7_9DINO</name>
<organism evidence="2 3">
    <name type="scientific">Prorocentrum cordatum</name>
    <dbReference type="NCBI Taxonomy" id="2364126"/>
    <lineage>
        <taxon>Eukaryota</taxon>
        <taxon>Sar</taxon>
        <taxon>Alveolata</taxon>
        <taxon>Dinophyceae</taxon>
        <taxon>Prorocentrales</taxon>
        <taxon>Prorocentraceae</taxon>
        <taxon>Prorocentrum</taxon>
    </lineage>
</organism>
<feature type="region of interest" description="Disordered" evidence="1">
    <location>
        <begin position="357"/>
        <end position="404"/>
    </location>
</feature>
<dbReference type="PANTHER" id="PTHR12979">
    <property type="entry name" value="CCR4-NOT TRANSCRIPTION COMPLEX SUBUNIT 10"/>
    <property type="match status" value="1"/>
</dbReference>
<feature type="region of interest" description="Disordered" evidence="1">
    <location>
        <begin position="99"/>
        <end position="149"/>
    </location>
</feature>
<dbReference type="PANTHER" id="PTHR12979:SF5">
    <property type="entry name" value="CCR4-NOT TRANSCRIPTION COMPLEX SUBUNIT 10"/>
    <property type="match status" value="1"/>
</dbReference>
<feature type="compositionally biased region" description="Polar residues" evidence="1">
    <location>
        <begin position="357"/>
        <end position="368"/>
    </location>
</feature>
<feature type="region of interest" description="Disordered" evidence="1">
    <location>
        <begin position="270"/>
        <end position="290"/>
    </location>
</feature>
<feature type="compositionally biased region" description="Low complexity" evidence="1">
    <location>
        <begin position="131"/>
        <end position="146"/>
    </location>
</feature>